<organism evidence="1">
    <name type="scientific">Anguilla anguilla</name>
    <name type="common">European freshwater eel</name>
    <name type="synonym">Muraena anguilla</name>
    <dbReference type="NCBI Taxonomy" id="7936"/>
    <lineage>
        <taxon>Eukaryota</taxon>
        <taxon>Metazoa</taxon>
        <taxon>Chordata</taxon>
        <taxon>Craniata</taxon>
        <taxon>Vertebrata</taxon>
        <taxon>Euteleostomi</taxon>
        <taxon>Actinopterygii</taxon>
        <taxon>Neopterygii</taxon>
        <taxon>Teleostei</taxon>
        <taxon>Anguilliformes</taxon>
        <taxon>Anguillidae</taxon>
        <taxon>Anguilla</taxon>
    </lineage>
</organism>
<reference evidence="1" key="1">
    <citation type="submission" date="2014-11" db="EMBL/GenBank/DDBJ databases">
        <authorList>
            <person name="Amaro Gonzalez C."/>
        </authorList>
    </citation>
    <scope>NUCLEOTIDE SEQUENCE</scope>
</reference>
<accession>A0A0E9PKP8</accession>
<dbReference type="EMBL" id="GBXM01103730">
    <property type="protein sequence ID" value="JAH04847.1"/>
    <property type="molecule type" value="Transcribed_RNA"/>
</dbReference>
<name>A0A0E9PKP8_ANGAN</name>
<dbReference type="AlphaFoldDB" id="A0A0E9PKP8"/>
<sequence length="36" mass="4291">MMSWGCFCVSNVEIILRRLADSRYPVPFTHHGKYIY</sequence>
<proteinExistence type="predicted"/>
<evidence type="ECO:0000313" key="1">
    <source>
        <dbReference type="EMBL" id="JAH04847.1"/>
    </source>
</evidence>
<protein>
    <submittedName>
        <fullName evidence="1">Uncharacterized protein</fullName>
    </submittedName>
</protein>
<reference evidence="1" key="2">
    <citation type="journal article" date="2015" name="Fish Shellfish Immunol.">
        <title>Early steps in the European eel (Anguilla anguilla)-Vibrio vulnificus interaction in the gills: Role of the RtxA13 toxin.</title>
        <authorList>
            <person name="Callol A."/>
            <person name="Pajuelo D."/>
            <person name="Ebbesson L."/>
            <person name="Teles M."/>
            <person name="MacKenzie S."/>
            <person name="Amaro C."/>
        </authorList>
    </citation>
    <scope>NUCLEOTIDE SEQUENCE</scope>
</reference>